<proteinExistence type="inferred from homology"/>
<keyword evidence="5" id="KW-1185">Reference proteome</keyword>
<feature type="signal peptide" evidence="3">
    <location>
        <begin position="1"/>
        <end position="23"/>
    </location>
</feature>
<keyword evidence="3" id="KW-0732">Signal</keyword>
<dbReference type="Proteomes" id="UP001302349">
    <property type="component" value="Chromosome"/>
</dbReference>
<dbReference type="SUPFAM" id="SSF48208">
    <property type="entry name" value="Six-hairpin glycosidases"/>
    <property type="match status" value="1"/>
</dbReference>
<comment type="similarity">
    <text evidence="1">Belongs to the N-acylglucosamine 2-epimerase family.</text>
</comment>
<dbReference type="EMBL" id="CP136051">
    <property type="protein sequence ID" value="WOK06906.1"/>
    <property type="molecule type" value="Genomic_DNA"/>
</dbReference>
<evidence type="ECO:0000256" key="2">
    <source>
        <dbReference type="ARBA" id="ARBA00023235"/>
    </source>
</evidence>
<feature type="chain" id="PRO_5045112490" evidence="3">
    <location>
        <begin position="24"/>
        <end position="456"/>
    </location>
</feature>
<keyword evidence="2" id="KW-0413">Isomerase</keyword>
<reference evidence="4 5" key="1">
    <citation type="journal article" date="2023" name="Microbiol. Resour. Announc.">
        <title>Complete Genome Sequence of Imperialibacter roseus strain P4T.</title>
        <authorList>
            <person name="Tizabi D.R."/>
            <person name="Bachvaroff T."/>
            <person name="Hill R.T."/>
        </authorList>
    </citation>
    <scope>NUCLEOTIDE SEQUENCE [LARGE SCALE GENOMIC DNA]</scope>
    <source>
        <strain evidence="4 5">P4T</strain>
    </source>
</reference>
<sequence length="456" mass="52852">MKFHLPKALFAPFVWLLCLYSCSSPNPIQKEKLEIADAMEKSLTTELLDKWYPMDVDKEDGGFLSSLTYDFKPGENQDKMIVTQARHVWTNAKAFQRYPEKAFYKTGAEHGFKFLRDKMWDKEMGGFYQLVDKQGNPKTMDKTAYGNAFGIYGLAAYYMATKDEEGLELAKKAFYWLEEHSHDPDKLGYFQHLERDGTPVVRPDTIPSTSDLGYKDQNSSIHLLEAMTELYQVWPDPLVKERLAELLYLIRDTITNPKGYLVLFLTPDWQPISFKDSTEEVILRHHNLDHVSFGHDVETAFLMLEAEHVLGVHDDPKTLALAKTMVDHALSIGWDNEVGGFYDEGYYFKDGFRIIRDTKNWWAQAEGLNALLMMSQLFPEDEHQYYEKFKLLWSYVDTYLIDHENGGWYSGGLDKQPDMKPRGKGNIWKSAYHNFRGMSNSVDMLRGKNLLESTQH</sequence>
<gene>
    <name evidence="4" type="ORF">RT717_27945</name>
</gene>
<dbReference type="Pfam" id="PF07221">
    <property type="entry name" value="GlcNAc_2-epim"/>
    <property type="match status" value="1"/>
</dbReference>
<protein>
    <submittedName>
        <fullName evidence="4">AGE family epimerase/isomerase</fullName>
    </submittedName>
</protein>
<dbReference type="InterPro" id="IPR012341">
    <property type="entry name" value="6hp_glycosidase-like_sf"/>
</dbReference>
<organism evidence="4 5">
    <name type="scientific">Imperialibacter roseus</name>
    <dbReference type="NCBI Taxonomy" id="1324217"/>
    <lineage>
        <taxon>Bacteria</taxon>
        <taxon>Pseudomonadati</taxon>
        <taxon>Bacteroidota</taxon>
        <taxon>Cytophagia</taxon>
        <taxon>Cytophagales</taxon>
        <taxon>Flammeovirgaceae</taxon>
        <taxon>Imperialibacter</taxon>
    </lineage>
</organism>
<evidence type="ECO:0000313" key="4">
    <source>
        <dbReference type="EMBL" id="WOK06906.1"/>
    </source>
</evidence>
<name>A0ABZ0IT88_9BACT</name>
<dbReference type="RefSeq" id="WP_317489599.1">
    <property type="nucleotide sequence ID" value="NZ_CP136051.1"/>
</dbReference>
<accession>A0ABZ0IT88</accession>
<dbReference type="PANTHER" id="PTHR15108">
    <property type="entry name" value="N-ACYLGLUCOSAMINE-2-EPIMERASE"/>
    <property type="match status" value="1"/>
</dbReference>
<evidence type="ECO:0000256" key="1">
    <source>
        <dbReference type="ARBA" id="ARBA00008558"/>
    </source>
</evidence>
<dbReference type="InterPro" id="IPR008928">
    <property type="entry name" value="6-hairpin_glycosidase_sf"/>
</dbReference>
<evidence type="ECO:0000256" key="3">
    <source>
        <dbReference type="SAM" id="SignalP"/>
    </source>
</evidence>
<dbReference type="InterPro" id="IPR010819">
    <property type="entry name" value="AGE/CE"/>
</dbReference>
<dbReference type="Gene3D" id="1.50.10.10">
    <property type="match status" value="1"/>
</dbReference>
<evidence type="ECO:0000313" key="5">
    <source>
        <dbReference type="Proteomes" id="UP001302349"/>
    </source>
</evidence>